<evidence type="ECO:0000256" key="1">
    <source>
        <dbReference type="SAM" id="MobiDB-lite"/>
    </source>
</evidence>
<dbReference type="Proteomes" id="UP001642484">
    <property type="component" value="Unassembled WGS sequence"/>
</dbReference>
<name>A0ABP0ILW0_9DINO</name>
<feature type="compositionally biased region" description="Basic and acidic residues" evidence="1">
    <location>
        <begin position="7"/>
        <end position="18"/>
    </location>
</feature>
<proteinExistence type="predicted"/>
<accession>A0ABP0ILW0</accession>
<comment type="caution">
    <text evidence="2">The sequence shown here is derived from an EMBL/GenBank/DDBJ whole genome shotgun (WGS) entry which is preliminary data.</text>
</comment>
<organism evidence="2 3">
    <name type="scientific">Durusdinium trenchii</name>
    <dbReference type="NCBI Taxonomy" id="1381693"/>
    <lineage>
        <taxon>Eukaryota</taxon>
        <taxon>Sar</taxon>
        <taxon>Alveolata</taxon>
        <taxon>Dinophyceae</taxon>
        <taxon>Suessiales</taxon>
        <taxon>Symbiodiniaceae</taxon>
        <taxon>Durusdinium</taxon>
    </lineage>
</organism>
<feature type="compositionally biased region" description="Acidic residues" evidence="1">
    <location>
        <begin position="65"/>
        <end position="77"/>
    </location>
</feature>
<reference evidence="2 3" key="1">
    <citation type="submission" date="2024-02" db="EMBL/GenBank/DDBJ databases">
        <authorList>
            <person name="Chen Y."/>
            <person name="Shah S."/>
            <person name="Dougan E. K."/>
            <person name="Thang M."/>
            <person name="Chan C."/>
        </authorList>
    </citation>
    <scope>NUCLEOTIDE SEQUENCE [LARGE SCALE GENOMIC DNA]</scope>
</reference>
<protein>
    <submittedName>
        <fullName evidence="2">Uncharacterized protein</fullName>
    </submittedName>
</protein>
<feature type="region of interest" description="Disordered" evidence="1">
    <location>
        <begin position="1"/>
        <end position="98"/>
    </location>
</feature>
<gene>
    <name evidence="2" type="ORF">CCMP2556_LOCUS7349</name>
</gene>
<evidence type="ECO:0000313" key="3">
    <source>
        <dbReference type="Proteomes" id="UP001642484"/>
    </source>
</evidence>
<evidence type="ECO:0000313" key="2">
    <source>
        <dbReference type="EMBL" id="CAK9003591.1"/>
    </source>
</evidence>
<sequence>MNQRSIETQRDWETDISHNGRKTSLLHAGLARRPEGLEGRLLAGHQFNKTGEESTHRSQMNSLDSEYEAEGMPEDDEGKGKPSSSETKTDVFNGDADVADADYSFKRRRLC</sequence>
<dbReference type="EMBL" id="CAXAMN010003249">
    <property type="protein sequence ID" value="CAK9003591.1"/>
    <property type="molecule type" value="Genomic_DNA"/>
</dbReference>
<keyword evidence="3" id="KW-1185">Reference proteome</keyword>